<protein>
    <submittedName>
        <fullName evidence="2">Porin</fullName>
    </submittedName>
</protein>
<reference evidence="3" key="1">
    <citation type="journal article" date="2019" name="Int. J. Syst. Evol. Microbiol.">
        <title>The Global Catalogue of Microorganisms (GCM) 10K type strain sequencing project: providing services to taxonomists for standard genome sequencing and annotation.</title>
        <authorList>
            <consortium name="The Broad Institute Genomics Platform"/>
            <consortium name="The Broad Institute Genome Sequencing Center for Infectious Disease"/>
            <person name="Wu L."/>
            <person name="Ma J."/>
        </authorList>
    </citation>
    <scope>NUCLEOTIDE SEQUENCE [LARGE SCALE GENOMIC DNA]</scope>
    <source>
        <strain evidence="3">KCTC 19812</strain>
    </source>
</reference>
<keyword evidence="1" id="KW-0732">Signal</keyword>
<dbReference type="SUPFAM" id="SSF56935">
    <property type="entry name" value="Porins"/>
    <property type="match status" value="1"/>
</dbReference>
<name>A0ABW5B4W3_9BACT</name>
<evidence type="ECO:0000313" key="3">
    <source>
        <dbReference type="Proteomes" id="UP001597414"/>
    </source>
</evidence>
<proteinExistence type="predicted"/>
<accession>A0ABW5B4W3</accession>
<dbReference type="EMBL" id="JBHUIV010000004">
    <property type="protein sequence ID" value="MFD2200309.1"/>
    <property type="molecule type" value="Genomic_DNA"/>
</dbReference>
<dbReference type="Pfam" id="PF07642">
    <property type="entry name" value="BBP2"/>
    <property type="match status" value="1"/>
</dbReference>
<dbReference type="RefSeq" id="WP_380799948.1">
    <property type="nucleotide sequence ID" value="NZ_JBHUIV010000004.1"/>
</dbReference>
<comment type="caution">
    <text evidence="2">The sequence shown here is derived from an EMBL/GenBank/DDBJ whole genome shotgun (WGS) entry which is preliminary data.</text>
</comment>
<organism evidence="2 3">
    <name type="scientific">Shivajiella indica</name>
    <dbReference type="NCBI Taxonomy" id="872115"/>
    <lineage>
        <taxon>Bacteria</taxon>
        <taxon>Pseudomonadati</taxon>
        <taxon>Bacteroidota</taxon>
        <taxon>Cytophagia</taxon>
        <taxon>Cytophagales</taxon>
        <taxon>Cyclobacteriaceae</taxon>
        <taxon>Shivajiella</taxon>
    </lineage>
</organism>
<gene>
    <name evidence="2" type="ORF">ACFSKV_01940</name>
</gene>
<evidence type="ECO:0000313" key="2">
    <source>
        <dbReference type="EMBL" id="MFD2200309.1"/>
    </source>
</evidence>
<dbReference type="InterPro" id="IPR011486">
    <property type="entry name" value="BBP2"/>
</dbReference>
<evidence type="ECO:0000256" key="1">
    <source>
        <dbReference type="SAM" id="SignalP"/>
    </source>
</evidence>
<dbReference type="Proteomes" id="UP001597414">
    <property type="component" value="Unassembled WGS sequence"/>
</dbReference>
<sequence length="392" mass="42479">MKNSYALIILLLLLISIPVLAQEEETAEEKGTFSLSGSADVYFRKNFNAPSKGEFAQAPATSFGNLPGFSLGMFNLISSYQGKNVGIVADLVFGPRGEDAVFRSPMNTGGFGGSSQMINQLYIYWTVSDLVTITFGNFNTYLGYEVISPTGNFNYSTSYMFSYGPFSHTGIKADFTITEKLSFIASLMDPTDMTEFNDLESYTLGAQIGYTSSKGSTYLNFLYGDQDGTFDLDYPLNIGEVSAGKTFQVDLTTGFDLSEKLYLGFNTTYNTISPGEVVSPTNSIEDVDGGSSGFYGAAAYIQSQISKKVKLGARAEYFSVFNKGVDGAIGLNDSGDGNVFAFTLSGNIKVAKYLTVIPEIRTDTTSEDTFLNYSLNPSKNLSSFLLAAVFSF</sequence>
<keyword evidence="3" id="KW-1185">Reference proteome</keyword>
<feature type="chain" id="PRO_5046361933" evidence="1">
    <location>
        <begin position="22"/>
        <end position="392"/>
    </location>
</feature>
<feature type="signal peptide" evidence="1">
    <location>
        <begin position="1"/>
        <end position="21"/>
    </location>
</feature>